<name>A0A6G7B955_9LACO</name>
<keyword evidence="4 13" id="KW-0645">Protease</keyword>
<dbReference type="GO" id="GO:0006508">
    <property type="term" value="P:proteolysis"/>
    <property type="evidence" value="ECO:0007669"/>
    <property type="project" value="UniProtKB-KW"/>
</dbReference>
<sequence length="418" mass="46113">MKSILIFLVIFGILVFAHEFGHFFVGKKCGILVREFSIGMGPKLFQVMKKKTTYTIRWLPIGGYVRFAGPDDIAKIDPGATVVLQFNDNGEVVRIDNSGSQMPISGIPVQVIESDLVNRLIIRGYKNGDENENITYSVNHDATIIEKNGSELIIAPEDTQFQNAKVLKKIASNVAGPLMNIILGFIVFIGLSISGPGAPTTIINKTIDNSPAQRIGLKNGDQVKEIEHQKVSQLEDISKIIAEYKGKKVEVVVLRNNSYRKFKIKPMKVVDNGQTLYQLGFICKLDNNLFSKLSHGCKTSLRTMGLIFNALSGLIRHFSLDKLSGPVGIYSQTRKMSDLGFAYVVTFLAMISINLGIVNLLPIPGLDGGKLLLNVVELVTGKPLSPEKEELVNIIGFVFLLILIIAVTGNDIYRFFIK</sequence>
<dbReference type="CDD" id="cd06163">
    <property type="entry name" value="S2P-M50_PDZ_RseP-like"/>
    <property type="match status" value="1"/>
</dbReference>
<accession>A0A6G7B955</accession>
<evidence type="ECO:0000256" key="5">
    <source>
        <dbReference type="ARBA" id="ARBA00022692"/>
    </source>
</evidence>
<evidence type="ECO:0000259" key="12">
    <source>
        <dbReference type="SMART" id="SM00228"/>
    </source>
</evidence>
<dbReference type="Pfam" id="PF02163">
    <property type="entry name" value="Peptidase_M50"/>
    <property type="match status" value="1"/>
</dbReference>
<evidence type="ECO:0000313" key="14">
    <source>
        <dbReference type="Proteomes" id="UP000501676"/>
    </source>
</evidence>
<dbReference type="GO" id="GO:0046872">
    <property type="term" value="F:metal ion binding"/>
    <property type="evidence" value="ECO:0007669"/>
    <property type="project" value="UniProtKB-KW"/>
</dbReference>
<dbReference type="CDD" id="cd23081">
    <property type="entry name" value="cpPDZ_EcRseP-like"/>
    <property type="match status" value="1"/>
</dbReference>
<dbReference type="GO" id="GO:0004222">
    <property type="term" value="F:metalloendopeptidase activity"/>
    <property type="evidence" value="ECO:0007669"/>
    <property type="project" value="InterPro"/>
</dbReference>
<dbReference type="SUPFAM" id="SSF50156">
    <property type="entry name" value="PDZ domain-like"/>
    <property type="match status" value="1"/>
</dbReference>
<dbReference type="InterPro" id="IPR036034">
    <property type="entry name" value="PDZ_sf"/>
</dbReference>
<keyword evidence="9 11" id="KW-0482">Metalloprotease</keyword>
<dbReference type="Gene3D" id="2.30.42.10">
    <property type="match status" value="1"/>
</dbReference>
<evidence type="ECO:0000256" key="2">
    <source>
        <dbReference type="ARBA" id="ARBA00004141"/>
    </source>
</evidence>
<keyword evidence="10 11" id="KW-0472">Membrane</keyword>
<keyword evidence="8 11" id="KW-1133">Transmembrane helix</keyword>
<keyword evidence="5 11" id="KW-0812">Transmembrane</keyword>
<evidence type="ECO:0000256" key="9">
    <source>
        <dbReference type="ARBA" id="ARBA00023049"/>
    </source>
</evidence>
<dbReference type="Proteomes" id="UP000501676">
    <property type="component" value="Chromosome"/>
</dbReference>
<gene>
    <name evidence="13" type="primary">rseP</name>
    <name evidence="13" type="ORF">G6Z83_02970</name>
</gene>
<reference evidence="13 14" key="1">
    <citation type="submission" date="2020-02" db="EMBL/GenBank/DDBJ databases">
        <title>Complete genome sequences of six Lactobacillus iners strains isolated from the human vagina.</title>
        <authorList>
            <person name="France M.T."/>
            <person name="Rutt L."/>
            <person name="Narina S."/>
            <person name="Arbaugh S."/>
            <person name="Humphrys M.S."/>
            <person name="Ma B."/>
            <person name="Hayward M.R."/>
            <person name="Relman D."/>
            <person name="Kwon D.S."/>
            <person name="Ravel J."/>
        </authorList>
    </citation>
    <scope>NUCLEOTIDE SEQUENCE [LARGE SCALE GENOMIC DNA]</scope>
    <source>
        <strain evidence="13 14">C0210C1</strain>
    </source>
</reference>
<comment type="similarity">
    <text evidence="3 11">Belongs to the peptidase M50B family.</text>
</comment>
<dbReference type="RefSeq" id="WP_164823963.1">
    <property type="nucleotide sequence ID" value="NZ_CP049228.1"/>
</dbReference>
<dbReference type="EC" id="3.4.24.-" evidence="11"/>
<dbReference type="PANTHER" id="PTHR42837">
    <property type="entry name" value="REGULATOR OF SIGMA-E PROTEASE RSEP"/>
    <property type="match status" value="1"/>
</dbReference>
<evidence type="ECO:0000256" key="8">
    <source>
        <dbReference type="ARBA" id="ARBA00022989"/>
    </source>
</evidence>
<dbReference type="SMART" id="SM00228">
    <property type="entry name" value="PDZ"/>
    <property type="match status" value="1"/>
</dbReference>
<protein>
    <recommendedName>
        <fullName evidence="11">Zinc metalloprotease</fullName>
        <ecNumber evidence="11">3.4.24.-</ecNumber>
    </recommendedName>
</protein>
<dbReference type="InterPro" id="IPR008915">
    <property type="entry name" value="Peptidase_M50"/>
</dbReference>
<dbReference type="GO" id="GO:0016020">
    <property type="term" value="C:membrane"/>
    <property type="evidence" value="ECO:0007669"/>
    <property type="project" value="UniProtKB-SubCell"/>
</dbReference>
<dbReference type="Pfam" id="PF17820">
    <property type="entry name" value="PDZ_6"/>
    <property type="match status" value="1"/>
</dbReference>
<evidence type="ECO:0000313" key="13">
    <source>
        <dbReference type="EMBL" id="QIH23694.1"/>
    </source>
</evidence>
<evidence type="ECO:0000256" key="4">
    <source>
        <dbReference type="ARBA" id="ARBA00022670"/>
    </source>
</evidence>
<feature type="transmembrane region" description="Helical" evidence="11">
    <location>
        <begin position="341"/>
        <end position="363"/>
    </location>
</feature>
<feature type="transmembrane region" description="Helical" evidence="11">
    <location>
        <begin position="174"/>
        <end position="193"/>
    </location>
</feature>
<keyword evidence="11" id="KW-0479">Metal-binding</keyword>
<evidence type="ECO:0000256" key="11">
    <source>
        <dbReference type="RuleBase" id="RU362031"/>
    </source>
</evidence>
<evidence type="ECO:0000256" key="3">
    <source>
        <dbReference type="ARBA" id="ARBA00007931"/>
    </source>
</evidence>
<keyword evidence="6 11" id="KW-0378">Hydrolase</keyword>
<evidence type="ECO:0000256" key="10">
    <source>
        <dbReference type="ARBA" id="ARBA00023136"/>
    </source>
</evidence>
<dbReference type="PANTHER" id="PTHR42837:SF2">
    <property type="entry name" value="MEMBRANE METALLOPROTEASE ARASP2, CHLOROPLASTIC-RELATED"/>
    <property type="match status" value="1"/>
</dbReference>
<comment type="subcellular location">
    <subcellularLocation>
        <location evidence="2">Membrane</location>
        <topology evidence="2">Multi-pass membrane protein</topology>
    </subcellularLocation>
</comment>
<keyword evidence="7 11" id="KW-0862">Zinc</keyword>
<dbReference type="AlphaFoldDB" id="A0A6G7B955"/>
<evidence type="ECO:0000256" key="1">
    <source>
        <dbReference type="ARBA" id="ARBA00001947"/>
    </source>
</evidence>
<feature type="domain" description="PDZ" evidence="12">
    <location>
        <begin position="187"/>
        <end position="257"/>
    </location>
</feature>
<evidence type="ECO:0000256" key="6">
    <source>
        <dbReference type="ARBA" id="ARBA00022801"/>
    </source>
</evidence>
<dbReference type="EMBL" id="CP049228">
    <property type="protein sequence ID" value="QIH23694.1"/>
    <property type="molecule type" value="Genomic_DNA"/>
</dbReference>
<proteinExistence type="inferred from homology"/>
<feature type="transmembrane region" description="Helical" evidence="11">
    <location>
        <begin position="391"/>
        <end position="413"/>
    </location>
</feature>
<dbReference type="InterPro" id="IPR004387">
    <property type="entry name" value="Pept_M50_Zn"/>
</dbReference>
<evidence type="ECO:0000256" key="7">
    <source>
        <dbReference type="ARBA" id="ARBA00022833"/>
    </source>
</evidence>
<dbReference type="InterPro" id="IPR001478">
    <property type="entry name" value="PDZ"/>
</dbReference>
<dbReference type="NCBIfam" id="TIGR00054">
    <property type="entry name" value="RIP metalloprotease RseP"/>
    <property type="match status" value="1"/>
</dbReference>
<organism evidence="13 14">
    <name type="scientific">Lactobacillus iners</name>
    <dbReference type="NCBI Taxonomy" id="147802"/>
    <lineage>
        <taxon>Bacteria</taxon>
        <taxon>Bacillati</taxon>
        <taxon>Bacillota</taxon>
        <taxon>Bacilli</taxon>
        <taxon>Lactobacillales</taxon>
        <taxon>Lactobacillaceae</taxon>
        <taxon>Lactobacillus</taxon>
    </lineage>
</organism>
<comment type="cofactor">
    <cofactor evidence="1 11">
        <name>Zn(2+)</name>
        <dbReference type="ChEBI" id="CHEBI:29105"/>
    </cofactor>
</comment>
<dbReference type="InterPro" id="IPR041489">
    <property type="entry name" value="PDZ_6"/>
</dbReference>